<accession>A0A4R5YMJ4</accession>
<feature type="transmembrane region" description="Helical" evidence="1">
    <location>
        <begin position="367"/>
        <end position="388"/>
    </location>
</feature>
<feature type="transmembrane region" description="Helical" evidence="1">
    <location>
        <begin position="122"/>
        <end position="144"/>
    </location>
</feature>
<reference evidence="2 3" key="1">
    <citation type="submission" date="2019-03" db="EMBL/GenBank/DDBJ databases">
        <title>Genome Sequencing and Assembly of Various Microbes Isolated from Partially Reclaimed Soil and Acid Mine Drainage (AMD) Site.</title>
        <authorList>
            <person name="Steinbock B."/>
            <person name="Bechtold R."/>
            <person name="Sevigny J.L."/>
            <person name="Thomas D."/>
            <person name="Cuthill L.R."/>
            <person name="Aveiro Johannsen E.J."/>
            <person name="Thomas K."/>
            <person name="Ghosh A."/>
        </authorList>
    </citation>
    <scope>NUCLEOTIDE SEQUENCE [LARGE SCALE GENOMIC DNA]</scope>
    <source>
        <strain evidence="2 3">F-B2</strain>
    </source>
</reference>
<comment type="caution">
    <text evidence="2">The sequence shown here is derived from an EMBL/GenBank/DDBJ whole genome shotgun (WGS) entry which is preliminary data.</text>
</comment>
<feature type="transmembrane region" description="Helical" evidence="1">
    <location>
        <begin position="218"/>
        <end position="235"/>
    </location>
</feature>
<feature type="transmembrane region" description="Helical" evidence="1">
    <location>
        <begin position="196"/>
        <end position="212"/>
    </location>
</feature>
<dbReference type="RefSeq" id="WP_133399275.1">
    <property type="nucleotide sequence ID" value="NZ_SMZX01000001.1"/>
</dbReference>
<dbReference type="Proteomes" id="UP000295633">
    <property type="component" value="Unassembled WGS sequence"/>
</dbReference>
<feature type="transmembrane region" description="Helical" evidence="1">
    <location>
        <begin position="31"/>
        <end position="53"/>
    </location>
</feature>
<gene>
    <name evidence="2" type="ORF">E2R54_07670</name>
</gene>
<name>A0A4R5YMJ4_9MICO</name>
<feature type="transmembrane region" description="Helical" evidence="1">
    <location>
        <begin position="400"/>
        <end position="417"/>
    </location>
</feature>
<sequence>MDAQSPILPWITLTIGIGGILLVTRLRRGSLVSPMSITLVMLIAIFGVRPIMMVANDRYNFYGGNNIQDGYQTAAWVGSLSVVFLLFGYFLGTITKRSQAPAESISPPPAVAEFSMARAASVALAVLGAWIILMAISGGGFSYLVLLFEGRGAGGETTVAGMPALVPALPVVAGIVMAFARIGLQRVRRITGLESLLYWIVIALTVIPPSALGSRRFLLPSLIAAVLGALPGSWFRLVTWRMAGLAFVGFLALSIIPFVRSSGSRTGDADLLTAMGDYFSTEGIGGTLDNFFLSYDTEMFNYVAFLATRLGASIEYGYGRGTIGEAILTPIPAALAPGERWSNEILIQAFGGTCGVLYCPVPSTSGIFFYDFGLPGVVLGMTLVGILMSRFEENFLNASGIKLIALLTLASFVPQIVRGNSIAQLWIATQVIVVLIAIRWITRKGSRARRSAQDQAIRSDPAHLCETEVSRHSLIPNDRSQIGSTK</sequence>
<evidence type="ECO:0000313" key="2">
    <source>
        <dbReference type="EMBL" id="TDL46289.1"/>
    </source>
</evidence>
<evidence type="ECO:0000313" key="3">
    <source>
        <dbReference type="Proteomes" id="UP000295633"/>
    </source>
</evidence>
<keyword evidence="1" id="KW-1133">Transmembrane helix</keyword>
<dbReference type="AlphaFoldDB" id="A0A4R5YMJ4"/>
<feature type="transmembrane region" description="Helical" evidence="1">
    <location>
        <begin position="423"/>
        <end position="441"/>
    </location>
</feature>
<dbReference type="EMBL" id="SMZX01000001">
    <property type="protein sequence ID" value="TDL46289.1"/>
    <property type="molecule type" value="Genomic_DNA"/>
</dbReference>
<feature type="transmembrane region" description="Helical" evidence="1">
    <location>
        <begin position="164"/>
        <end position="184"/>
    </location>
</feature>
<keyword evidence="1" id="KW-0472">Membrane</keyword>
<evidence type="ECO:0000256" key="1">
    <source>
        <dbReference type="SAM" id="Phobius"/>
    </source>
</evidence>
<feature type="transmembrane region" description="Helical" evidence="1">
    <location>
        <begin position="242"/>
        <end position="259"/>
    </location>
</feature>
<feature type="transmembrane region" description="Helical" evidence="1">
    <location>
        <begin position="6"/>
        <end position="24"/>
    </location>
</feature>
<feature type="transmembrane region" description="Helical" evidence="1">
    <location>
        <begin position="73"/>
        <end position="91"/>
    </location>
</feature>
<proteinExistence type="predicted"/>
<protein>
    <submittedName>
        <fullName evidence="2">Oligosaccharide repeat unit polymerase</fullName>
    </submittedName>
</protein>
<keyword evidence="1" id="KW-0812">Transmembrane</keyword>
<organism evidence="2 3">
    <name type="scientific">Microbacterium oleivorans</name>
    <dbReference type="NCBI Taxonomy" id="273677"/>
    <lineage>
        <taxon>Bacteria</taxon>
        <taxon>Bacillati</taxon>
        <taxon>Actinomycetota</taxon>
        <taxon>Actinomycetes</taxon>
        <taxon>Micrococcales</taxon>
        <taxon>Microbacteriaceae</taxon>
        <taxon>Microbacterium</taxon>
    </lineage>
</organism>